<dbReference type="InterPro" id="IPR000719">
    <property type="entry name" value="Prot_kinase_dom"/>
</dbReference>
<dbReference type="EC" id="2.7.11.24" evidence="2"/>
<protein>
    <recommendedName>
        <fullName evidence="2">mitogen-activated protein kinase</fullName>
        <ecNumber evidence="2">2.7.11.24</ecNumber>
    </recommendedName>
</protein>
<evidence type="ECO:0000256" key="8">
    <source>
        <dbReference type="ARBA" id="ARBA00022840"/>
    </source>
</evidence>
<dbReference type="Gene3D" id="3.30.200.20">
    <property type="entry name" value="Phosphorylase Kinase, domain 1"/>
    <property type="match status" value="2"/>
</dbReference>
<evidence type="ECO:0000256" key="1">
    <source>
        <dbReference type="ARBA" id="ARBA00008832"/>
    </source>
</evidence>
<keyword evidence="4" id="KW-0597">Phosphoprotein</keyword>
<dbReference type="GO" id="GO:0048367">
    <property type="term" value="P:shoot system development"/>
    <property type="evidence" value="ECO:0007669"/>
    <property type="project" value="InterPro"/>
</dbReference>
<name>A0A2P5FHP0_TREOI</name>
<dbReference type="FunFam" id="1.10.510.10:FF:000013">
    <property type="entry name" value="Mitogen-activated protein kinase"/>
    <property type="match status" value="1"/>
</dbReference>
<evidence type="ECO:0000256" key="5">
    <source>
        <dbReference type="ARBA" id="ARBA00022679"/>
    </source>
</evidence>
<feature type="domain" description="Protein kinase" evidence="11">
    <location>
        <begin position="451"/>
        <end position="802"/>
    </location>
</feature>
<dbReference type="SUPFAM" id="SSF56112">
    <property type="entry name" value="Protein kinase-like (PK-like)"/>
    <property type="match status" value="1"/>
</dbReference>
<dbReference type="OrthoDB" id="1481763at2759"/>
<keyword evidence="6" id="KW-0547">Nucleotide-binding</keyword>
<evidence type="ECO:0000313" key="12">
    <source>
        <dbReference type="EMBL" id="PON97325.1"/>
    </source>
</evidence>
<dbReference type="PROSITE" id="PS01351">
    <property type="entry name" value="MAPK"/>
    <property type="match status" value="1"/>
</dbReference>
<dbReference type="SMART" id="SM00220">
    <property type="entry name" value="S_TKc"/>
    <property type="match status" value="1"/>
</dbReference>
<dbReference type="PROSITE" id="PS50011">
    <property type="entry name" value="PROTEIN_KINASE_DOM"/>
    <property type="match status" value="1"/>
</dbReference>
<comment type="catalytic activity">
    <reaction evidence="9">
        <text>L-threonyl-[protein] + ATP = O-phospho-L-threonyl-[protein] + ADP + H(+)</text>
        <dbReference type="Rhea" id="RHEA:46608"/>
        <dbReference type="Rhea" id="RHEA-COMP:11060"/>
        <dbReference type="Rhea" id="RHEA-COMP:11605"/>
        <dbReference type="ChEBI" id="CHEBI:15378"/>
        <dbReference type="ChEBI" id="CHEBI:30013"/>
        <dbReference type="ChEBI" id="CHEBI:30616"/>
        <dbReference type="ChEBI" id="CHEBI:61977"/>
        <dbReference type="ChEBI" id="CHEBI:456216"/>
        <dbReference type="EC" id="2.7.11.24"/>
    </reaction>
</comment>
<dbReference type="Pfam" id="PF03087">
    <property type="entry name" value="BPS1"/>
    <property type="match status" value="1"/>
</dbReference>
<gene>
    <name evidence="12" type="ORF">TorRG33x02_067920</name>
</gene>
<evidence type="ECO:0000256" key="2">
    <source>
        <dbReference type="ARBA" id="ARBA00012411"/>
    </source>
</evidence>
<dbReference type="InterPro" id="IPR008271">
    <property type="entry name" value="Ser/Thr_kinase_AS"/>
</dbReference>
<dbReference type="CDD" id="cd07858">
    <property type="entry name" value="STKc_TEY_MAPK"/>
    <property type="match status" value="1"/>
</dbReference>
<comment type="similarity">
    <text evidence="1">Belongs to the protein kinase superfamily. CMGC Ser/Thr protein kinase family. MAP kinase subfamily.</text>
</comment>
<dbReference type="AlphaFoldDB" id="A0A2P5FHP0"/>
<dbReference type="InterPro" id="IPR050117">
    <property type="entry name" value="MAPK"/>
</dbReference>
<dbReference type="FunFam" id="3.30.200.20:FF:000046">
    <property type="entry name" value="Mitogen-activated protein kinase"/>
    <property type="match status" value="1"/>
</dbReference>
<keyword evidence="7 12" id="KW-0418">Kinase</keyword>
<proteinExistence type="inferred from homology"/>
<evidence type="ECO:0000256" key="4">
    <source>
        <dbReference type="ARBA" id="ARBA00022553"/>
    </source>
</evidence>
<keyword evidence="13" id="KW-1185">Reference proteome</keyword>
<dbReference type="PANTHER" id="PTHR24055">
    <property type="entry name" value="MITOGEN-ACTIVATED PROTEIN KINASE"/>
    <property type="match status" value="1"/>
</dbReference>
<evidence type="ECO:0000313" key="13">
    <source>
        <dbReference type="Proteomes" id="UP000237000"/>
    </source>
</evidence>
<dbReference type="InterPro" id="IPR011009">
    <property type="entry name" value="Kinase-like_dom_sf"/>
</dbReference>
<evidence type="ECO:0000256" key="6">
    <source>
        <dbReference type="ARBA" id="ARBA00022741"/>
    </source>
</evidence>
<sequence>MSRPQEPHRPFFPFGNPFRMMSPKGSQLSPKLLPLLNSFEETLAERMKKLNPTNKGDVLSLSWMKLAMESISETYNDIKTLMTKLELPVCDWDEKWIEMYLDISVKLLDICIAFNSELSRLNQGHLYLQCALHNLESTTPSKQFARVCSSFDGFRKQINTKSPRLDKCWTILDSLVESLDLPKVKNSSKGKVLMRAMYGVKVEIVFVYSVFAAGFSGSAEKLFDLNVAETYLWAQAFMDLQTSVNREIRSTSSNRKSIVLKELEAVDAKVNRLYPMIQEGSASDHVEVFQNSVSDLRTLAEKLSGGIDILTKEVDGFFDIVLSGRDALLSSLRADGSKFVPNQTGNVGQQSVPSCLAYSIRSGVSCKLGAKRFTSEVHKQIQHSELLFFFFLPFKSHLGRFPIHDSLLGSGPMESGSASAEHNIRGLPTHGGRYVQYNVYGNLFEVSRKYVPPIRPVGRGAYGIVWRPCHVSARTEIAGDYDAWIYLQVEIRSYFDVLSTHCGFNGIMFKSGSSYCITVKLKDVFLKELRNAAINSETREEVAIKKIGNAFDNRIDAKRTLREIKLLRHMDHENVVAIKDIIRPPQKENFNDVYIVYELMDTDLHQIIRSNQSLTDDHCRYFLYQLLRGLKYVHSANVLHRDLKPSNLFLNANCDLKIGDFGLARTTSETDFMTEYVVTRWYRAPELLLNCSEYTAAIDIWSVGCILGEIMTRQPLFPGKDYVHQLRLITELIGSPDDTSLGFLRSDNARRYVRQLPQYPKQQFSLRFPNMSSGAVDLLEKMLIFDPYKRITVDEALCHPYLAPLHDINEEPVCPMPFSFDFEQPSFTEENIKELIWRETVKFNPDPTD</sequence>
<dbReference type="EMBL" id="JXTC01000032">
    <property type="protein sequence ID" value="PON97325.1"/>
    <property type="molecule type" value="Genomic_DNA"/>
</dbReference>
<dbReference type="GO" id="GO:0048364">
    <property type="term" value="P:root development"/>
    <property type="evidence" value="ECO:0007669"/>
    <property type="project" value="InterPro"/>
</dbReference>
<evidence type="ECO:0000256" key="7">
    <source>
        <dbReference type="ARBA" id="ARBA00022777"/>
    </source>
</evidence>
<dbReference type="GO" id="GO:0004707">
    <property type="term" value="F:MAP kinase activity"/>
    <property type="evidence" value="ECO:0007669"/>
    <property type="project" value="UniProtKB-EC"/>
</dbReference>
<dbReference type="STRING" id="63057.A0A2P5FHP0"/>
<evidence type="ECO:0000259" key="11">
    <source>
        <dbReference type="PROSITE" id="PS50011"/>
    </source>
</evidence>
<keyword evidence="3 12" id="KW-0723">Serine/threonine-protein kinase</keyword>
<dbReference type="PROSITE" id="PS00108">
    <property type="entry name" value="PROTEIN_KINASE_ST"/>
    <property type="match status" value="1"/>
</dbReference>
<evidence type="ECO:0000256" key="3">
    <source>
        <dbReference type="ARBA" id="ARBA00022527"/>
    </source>
</evidence>
<dbReference type="InParanoid" id="A0A2P5FHP0"/>
<dbReference type="InterPro" id="IPR004320">
    <property type="entry name" value="BPS1_pln"/>
</dbReference>
<keyword evidence="8" id="KW-0067">ATP-binding</keyword>
<dbReference type="Proteomes" id="UP000237000">
    <property type="component" value="Unassembled WGS sequence"/>
</dbReference>
<comment type="caution">
    <text evidence="12">The sequence shown here is derived from an EMBL/GenBank/DDBJ whole genome shotgun (WGS) entry which is preliminary data.</text>
</comment>
<reference evidence="13" key="1">
    <citation type="submission" date="2016-06" db="EMBL/GenBank/DDBJ databases">
        <title>Parallel loss of symbiosis genes in relatives of nitrogen-fixing non-legume Parasponia.</title>
        <authorList>
            <person name="Van Velzen R."/>
            <person name="Holmer R."/>
            <person name="Bu F."/>
            <person name="Rutten L."/>
            <person name="Van Zeijl A."/>
            <person name="Liu W."/>
            <person name="Santuari L."/>
            <person name="Cao Q."/>
            <person name="Sharma T."/>
            <person name="Shen D."/>
            <person name="Roswanjaya Y."/>
            <person name="Wardhani T."/>
            <person name="Kalhor M.S."/>
            <person name="Jansen J."/>
            <person name="Van den Hoogen J."/>
            <person name="Gungor B."/>
            <person name="Hartog M."/>
            <person name="Hontelez J."/>
            <person name="Verver J."/>
            <person name="Yang W.-C."/>
            <person name="Schijlen E."/>
            <person name="Repin R."/>
            <person name="Schilthuizen M."/>
            <person name="Schranz E."/>
            <person name="Heidstra R."/>
            <person name="Miyata K."/>
            <person name="Fedorova E."/>
            <person name="Kohlen W."/>
            <person name="Bisseling T."/>
            <person name="Smit S."/>
            <person name="Geurts R."/>
        </authorList>
    </citation>
    <scope>NUCLEOTIDE SEQUENCE [LARGE SCALE GENOMIC DNA]</scope>
    <source>
        <strain evidence="13">cv. RG33-2</strain>
    </source>
</reference>
<dbReference type="Gene3D" id="1.10.510.10">
    <property type="entry name" value="Transferase(Phosphotransferase) domain 1"/>
    <property type="match status" value="1"/>
</dbReference>
<comment type="catalytic activity">
    <reaction evidence="10">
        <text>L-seryl-[protein] + ATP = O-phospho-L-seryl-[protein] + ADP + H(+)</text>
        <dbReference type="Rhea" id="RHEA:17989"/>
        <dbReference type="Rhea" id="RHEA-COMP:9863"/>
        <dbReference type="Rhea" id="RHEA-COMP:11604"/>
        <dbReference type="ChEBI" id="CHEBI:15378"/>
        <dbReference type="ChEBI" id="CHEBI:29999"/>
        <dbReference type="ChEBI" id="CHEBI:30616"/>
        <dbReference type="ChEBI" id="CHEBI:83421"/>
        <dbReference type="ChEBI" id="CHEBI:456216"/>
        <dbReference type="EC" id="2.7.11.24"/>
    </reaction>
</comment>
<dbReference type="GO" id="GO:0106310">
    <property type="term" value="F:protein serine kinase activity"/>
    <property type="evidence" value="ECO:0007669"/>
    <property type="project" value="RHEA"/>
</dbReference>
<dbReference type="Pfam" id="PF00069">
    <property type="entry name" value="Pkinase"/>
    <property type="match status" value="1"/>
</dbReference>
<dbReference type="GO" id="GO:0005524">
    <property type="term" value="F:ATP binding"/>
    <property type="evidence" value="ECO:0007669"/>
    <property type="project" value="UniProtKB-KW"/>
</dbReference>
<evidence type="ECO:0000256" key="9">
    <source>
        <dbReference type="ARBA" id="ARBA00047592"/>
    </source>
</evidence>
<evidence type="ECO:0000256" key="10">
    <source>
        <dbReference type="ARBA" id="ARBA00048312"/>
    </source>
</evidence>
<accession>A0A2P5FHP0</accession>
<organism evidence="12 13">
    <name type="scientific">Trema orientale</name>
    <name type="common">Charcoal tree</name>
    <name type="synonym">Celtis orientalis</name>
    <dbReference type="NCBI Taxonomy" id="63057"/>
    <lineage>
        <taxon>Eukaryota</taxon>
        <taxon>Viridiplantae</taxon>
        <taxon>Streptophyta</taxon>
        <taxon>Embryophyta</taxon>
        <taxon>Tracheophyta</taxon>
        <taxon>Spermatophyta</taxon>
        <taxon>Magnoliopsida</taxon>
        <taxon>eudicotyledons</taxon>
        <taxon>Gunneridae</taxon>
        <taxon>Pentapetalae</taxon>
        <taxon>rosids</taxon>
        <taxon>fabids</taxon>
        <taxon>Rosales</taxon>
        <taxon>Cannabaceae</taxon>
        <taxon>Trema</taxon>
    </lineage>
</organism>
<keyword evidence="5" id="KW-0808">Transferase</keyword>
<dbReference type="InterPro" id="IPR003527">
    <property type="entry name" value="MAP_kinase_CS"/>
</dbReference>